<evidence type="ECO:0000256" key="7">
    <source>
        <dbReference type="ARBA" id="ARBA00023237"/>
    </source>
</evidence>
<dbReference type="PANTHER" id="PTHR30069">
    <property type="entry name" value="TONB-DEPENDENT OUTER MEMBRANE RECEPTOR"/>
    <property type="match status" value="1"/>
</dbReference>
<keyword evidence="7" id="KW-0998">Cell outer membrane</keyword>
<reference evidence="9 10" key="1">
    <citation type="submission" date="2019-12" db="EMBL/GenBank/DDBJ databases">
        <title>Genomic-based taxomic classification of the family Erythrobacteraceae.</title>
        <authorList>
            <person name="Xu L."/>
        </authorList>
    </citation>
    <scope>NUCLEOTIDE SEQUENCE [LARGE SCALE GENOMIC DNA]</scope>
    <source>
        <strain evidence="9 10">SW-109</strain>
    </source>
</reference>
<keyword evidence="2" id="KW-0813">Transport</keyword>
<dbReference type="Proteomes" id="UP000471435">
    <property type="component" value="Unassembled WGS sequence"/>
</dbReference>
<evidence type="ECO:0000313" key="9">
    <source>
        <dbReference type="EMBL" id="MXP47325.1"/>
    </source>
</evidence>
<feature type="chain" id="PRO_5026204781" description="TonB-dependent receptor plug domain-containing protein" evidence="8">
    <location>
        <begin position="31"/>
        <end position="707"/>
    </location>
</feature>
<proteinExistence type="predicted"/>
<accession>A0A6I4V0U8</accession>
<comment type="caution">
    <text evidence="9">The sequence shown here is derived from an EMBL/GenBank/DDBJ whole genome shotgun (WGS) entry which is preliminary data.</text>
</comment>
<dbReference type="AlphaFoldDB" id="A0A6I4V0U8"/>
<dbReference type="RefSeq" id="WP_160730456.1">
    <property type="nucleotide sequence ID" value="NZ_CANLWR010000001.1"/>
</dbReference>
<evidence type="ECO:0000313" key="10">
    <source>
        <dbReference type="Proteomes" id="UP000471435"/>
    </source>
</evidence>
<feature type="signal peptide" evidence="8">
    <location>
        <begin position="1"/>
        <end position="30"/>
    </location>
</feature>
<comment type="subcellular location">
    <subcellularLocation>
        <location evidence="1">Cell outer membrane</location>
        <topology evidence="1">Multi-pass membrane protein</topology>
    </subcellularLocation>
</comment>
<name>A0A6I4V0U8_9SPHN</name>
<dbReference type="Gene3D" id="2.40.170.20">
    <property type="entry name" value="TonB-dependent receptor, beta-barrel domain"/>
    <property type="match status" value="1"/>
</dbReference>
<dbReference type="EMBL" id="WTYP01000001">
    <property type="protein sequence ID" value="MXP47325.1"/>
    <property type="molecule type" value="Genomic_DNA"/>
</dbReference>
<evidence type="ECO:0000256" key="2">
    <source>
        <dbReference type="ARBA" id="ARBA00022448"/>
    </source>
</evidence>
<evidence type="ECO:0008006" key="11">
    <source>
        <dbReference type="Google" id="ProtNLM"/>
    </source>
</evidence>
<organism evidence="9 10">
    <name type="scientific">Pontixanthobacter luteolus</name>
    <dbReference type="NCBI Taxonomy" id="295089"/>
    <lineage>
        <taxon>Bacteria</taxon>
        <taxon>Pseudomonadati</taxon>
        <taxon>Pseudomonadota</taxon>
        <taxon>Alphaproteobacteria</taxon>
        <taxon>Sphingomonadales</taxon>
        <taxon>Erythrobacteraceae</taxon>
        <taxon>Pontixanthobacter</taxon>
    </lineage>
</organism>
<evidence type="ECO:0000256" key="5">
    <source>
        <dbReference type="ARBA" id="ARBA00022729"/>
    </source>
</evidence>
<evidence type="ECO:0000256" key="3">
    <source>
        <dbReference type="ARBA" id="ARBA00022452"/>
    </source>
</evidence>
<protein>
    <recommendedName>
        <fullName evidence="11">TonB-dependent receptor plug domain-containing protein</fullName>
    </recommendedName>
</protein>
<dbReference type="PROSITE" id="PS51257">
    <property type="entry name" value="PROKAR_LIPOPROTEIN"/>
    <property type="match status" value="1"/>
</dbReference>
<dbReference type="InterPro" id="IPR037066">
    <property type="entry name" value="Plug_dom_sf"/>
</dbReference>
<keyword evidence="3" id="KW-1134">Transmembrane beta strand</keyword>
<dbReference type="GO" id="GO:0009279">
    <property type="term" value="C:cell outer membrane"/>
    <property type="evidence" value="ECO:0007669"/>
    <property type="project" value="UniProtKB-SubCell"/>
</dbReference>
<dbReference type="InterPro" id="IPR036942">
    <property type="entry name" value="Beta-barrel_TonB_sf"/>
</dbReference>
<keyword evidence="6" id="KW-0472">Membrane</keyword>
<dbReference type="GO" id="GO:0015344">
    <property type="term" value="F:siderophore uptake transmembrane transporter activity"/>
    <property type="evidence" value="ECO:0007669"/>
    <property type="project" value="TreeGrafter"/>
</dbReference>
<dbReference type="InterPro" id="IPR039426">
    <property type="entry name" value="TonB-dep_rcpt-like"/>
</dbReference>
<evidence type="ECO:0000256" key="4">
    <source>
        <dbReference type="ARBA" id="ARBA00022692"/>
    </source>
</evidence>
<dbReference type="PANTHER" id="PTHR30069:SF29">
    <property type="entry name" value="HEMOGLOBIN AND HEMOGLOBIN-HAPTOGLOBIN-BINDING PROTEIN 1-RELATED"/>
    <property type="match status" value="1"/>
</dbReference>
<keyword evidence="5 8" id="KW-0732">Signal</keyword>
<evidence type="ECO:0000256" key="1">
    <source>
        <dbReference type="ARBA" id="ARBA00004571"/>
    </source>
</evidence>
<dbReference type="SUPFAM" id="SSF56935">
    <property type="entry name" value="Porins"/>
    <property type="match status" value="1"/>
</dbReference>
<dbReference type="Gene3D" id="2.170.130.10">
    <property type="entry name" value="TonB-dependent receptor, plug domain"/>
    <property type="match status" value="1"/>
</dbReference>
<sequence length="707" mass="77639">MTPAARPPSMRLASCLLFSASACLCAPALAQEQPAGAAETPATMGLSAAAPRADARIFEPTYFEQFAPRSALDMVSQIPGFSIDDGNDGQRGLGEANQNVIVNGERFSSKSDSVRDQLRRIPAGDVVRIEILDGNALDIPGLSGQVANIVYVNTGTSGQFRWRGGFRAHNTEAQLYGGEISLTGSRGDLDYTLALSNDNNRFGADGPSLITDASGAVIEEQFSKVSGKFDNPKLSAIFAYDFGADTVANLNLSYGEDYFSRKEPEIGVSPDGLVRERDASREEDGPEYEIGADIQFPFGPGTLKLIGLERFERDNFSSTVIDRFNDGRGDAGSRFTQVNEAGERIGRLEYGWKMWGGDWQISGEAAFNRLNRTSRLFELAPAGGFTEIAFPAGNGGVTEDRYEAILSFSRQITPKLSLQATGGAEYSKIEQTGVAANSRSFQRPKGSFSLAWKPEDDLDISVELRRRVGQLSFGDFLASVSINDDNANGGNNELQPDQSWNVALQVNKGLGEWGSATFELEQVWYEDFIDFFPLPDGGEARGNIGSAERTQIELNTTLKMDPLGWDGARFEVRGIRRWDNVNDPFVGRRRPFSGRFTDLLDVNFRHDILGTDWAWGGGLFTDNRANYSRRFETGRDYEGPTFANLFVEHKDVFGLTVNASYGNILGARNKFERVVFDGPRPNANIVFAEKLDRRIGPIFRFSVSGNF</sequence>
<evidence type="ECO:0000256" key="6">
    <source>
        <dbReference type="ARBA" id="ARBA00023136"/>
    </source>
</evidence>
<evidence type="ECO:0000256" key="8">
    <source>
        <dbReference type="SAM" id="SignalP"/>
    </source>
</evidence>
<dbReference type="GO" id="GO:0044718">
    <property type="term" value="P:siderophore transmembrane transport"/>
    <property type="evidence" value="ECO:0007669"/>
    <property type="project" value="TreeGrafter"/>
</dbReference>
<dbReference type="OrthoDB" id="7622322at2"/>
<gene>
    <name evidence="9" type="ORF">GRI43_07960</name>
</gene>
<keyword evidence="10" id="KW-1185">Reference proteome</keyword>
<keyword evidence="4" id="KW-0812">Transmembrane</keyword>